<evidence type="ECO:0000313" key="2">
    <source>
        <dbReference type="EMBL" id="CAD9824633.1"/>
    </source>
</evidence>
<feature type="compositionally biased region" description="Polar residues" evidence="1">
    <location>
        <begin position="283"/>
        <end position="305"/>
    </location>
</feature>
<feature type="compositionally biased region" description="Basic and acidic residues" evidence="1">
    <location>
        <begin position="23"/>
        <end position="40"/>
    </location>
</feature>
<sequence length="345" mass="38085">MLASQFPKKKKKKKPQEWTIPAARHDIEDGPKRMDTDSKESQAAVVDRGPLEPQQQQQQQQTMGFSFDFELPSGGPNDHASRSRMHSTEMDLLVAASFTSQQSVEGDATLATTRRNKTNSNGNTERNRKRRERRKRTNQSRRKESESGSSLSCCSGTRSTTVGTGIGSSFHSSFEGLSLVSDHPVAPTTNNLTTTTHHNNPHAMNSAPSIPTFITPEPTSNTFFSHEIKFPRQQHQQQQYPQSQQPQRDLSSSGGQQNDAPSVLSFRSSQKGQAMVNRESMAAKNNNRQRATANHKTMDSPSHLPNSSGSNNAFSFGFHFNSLLGPSLSDSHDKNDAHKAPSSHS</sequence>
<feature type="compositionally biased region" description="Basic and acidic residues" evidence="1">
    <location>
        <begin position="330"/>
        <end position="339"/>
    </location>
</feature>
<proteinExistence type="predicted"/>
<feature type="region of interest" description="Disordered" evidence="1">
    <location>
        <begin position="185"/>
        <end position="345"/>
    </location>
</feature>
<feature type="region of interest" description="Disordered" evidence="1">
    <location>
        <begin position="1"/>
        <end position="85"/>
    </location>
</feature>
<name>A0A7S2XSB1_9STRA</name>
<dbReference type="AlphaFoldDB" id="A0A7S2XSB1"/>
<feature type="region of interest" description="Disordered" evidence="1">
    <location>
        <begin position="100"/>
        <end position="158"/>
    </location>
</feature>
<dbReference type="EMBL" id="HBHQ01024443">
    <property type="protein sequence ID" value="CAD9824633.1"/>
    <property type="molecule type" value="Transcribed_RNA"/>
</dbReference>
<accession>A0A7S2XSB1</accession>
<gene>
    <name evidence="2" type="ORF">ASEP1449_LOCUS16467</name>
</gene>
<feature type="compositionally biased region" description="Low complexity" evidence="1">
    <location>
        <begin position="231"/>
        <end position="247"/>
    </location>
</feature>
<protein>
    <submittedName>
        <fullName evidence="2">Uncharacterized protein</fullName>
    </submittedName>
</protein>
<feature type="compositionally biased region" description="Basic residues" evidence="1">
    <location>
        <begin position="127"/>
        <end position="140"/>
    </location>
</feature>
<reference evidence="2" key="1">
    <citation type="submission" date="2021-01" db="EMBL/GenBank/DDBJ databases">
        <authorList>
            <person name="Corre E."/>
            <person name="Pelletier E."/>
            <person name="Niang G."/>
            <person name="Scheremetjew M."/>
            <person name="Finn R."/>
            <person name="Kale V."/>
            <person name="Holt S."/>
            <person name="Cochrane G."/>
            <person name="Meng A."/>
            <person name="Brown T."/>
            <person name="Cohen L."/>
        </authorList>
    </citation>
    <scope>NUCLEOTIDE SEQUENCE</scope>
    <source>
        <strain evidence="2">CCMP2084</strain>
    </source>
</reference>
<feature type="compositionally biased region" description="Low complexity" evidence="1">
    <location>
        <begin position="147"/>
        <end position="158"/>
    </location>
</feature>
<feature type="compositionally biased region" description="Polar residues" evidence="1">
    <location>
        <begin position="248"/>
        <end position="272"/>
    </location>
</feature>
<evidence type="ECO:0000256" key="1">
    <source>
        <dbReference type="SAM" id="MobiDB-lite"/>
    </source>
</evidence>
<feature type="compositionally biased region" description="Low complexity" evidence="1">
    <location>
        <begin position="306"/>
        <end position="322"/>
    </location>
</feature>
<organism evidence="2">
    <name type="scientific">Attheya septentrionalis</name>
    <dbReference type="NCBI Taxonomy" id="420275"/>
    <lineage>
        <taxon>Eukaryota</taxon>
        <taxon>Sar</taxon>
        <taxon>Stramenopiles</taxon>
        <taxon>Ochrophyta</taxon>
        <taxon>Bacillariophyta</taxon>
        <taxon>Coscinodiscophyceae</taxon>
        <taxon>Chaetocerotophycidae</taxon>
        <taxon>Chaetocerotales</taxon>
        <taxon>Attheyaceae</taxon>
        <taxon>Attheya</taxon>
    </lineage>
</organism>
<feature type="compositionally biased region" description="Low complexity" evidence="1">
    <location>
        <begin position="188"/>
        <end position="198"/>
    </location>
</feature>
<feature type="compositionally biased region" description="Polar residues" evidence="1">
    <location>
        <begin position="100"/>
        <end position="122"/>
    </location>
</feature>